<accession>D6SN75</accession>
<dbReference type="Gene3D" id="2.60.40.10">
    <property type="entry name" value="Immunoglobulins"/>
    <property type="match status" value="1"/>
</dbReference>
<reference evidence="1" key="1">
    <citation type="submission" date="2010-05" db="EMBL/GenBank/DDBJ databases">
        <title>The draft genome of Desulfonatronospira thiodismutans ASO3-1.</title>
        <authorList>
            <consortium name="US DOE Joint Genome Institute (JGI-PGF)"/>
            <person name="Lucas S."/>
            <person name="Copeland A."/>
            <person name="Lapidus A."/>
            <person name="Cheng J.-F."/>
            <person name="Bruce D."/>
            <person name="Goodwin L."/>
            <person name="Pitluck S."/>
            <person name="Chertkov O."/>
            <person name="Brettin T."/>
            <person name="Detter J.C."/>
            <person name="Han C."/>
            <person name="Land M.L."/>
            <person name="Hauser L."/>
            <person name="Kyrpides N."/>
            <person name="Mikhailova N."/>
            <person name="Muyzer G."/>
            <person name="Woyke T."/>
        </authorList>
    </citation>
    <scope>NUCLEOTIDE SEQUENCE [LARGE SCALE GENOMIC DNA]</scope>
    <source>
        <strain evidence="1">ASO3-1</strain>
    </source>
</reference>
<name>D6SN75_9BACT</name>
<evidence type="ECO:0008006" key="3">
    <source>
        <dbReference type="Google" id="ProtNLM"/>
    </source>
</evidence>
<protein>
    <recommendedName>
        <fullName evidence="3">CARDB domain-containing protein</fullName>
    </recommendedName>
</protein>
<dbReference type="eggNOG" id="COG2373">
    <property type="taxonomic scope" value="Bacteria"/>
</dbReference>
<keyword evidence="2" id="KW-1185">Reference proteome</keyword>
<evidence type="ECO:0000313" key="1">
    <source>
        <dbReference type="EMBL" id="EFI34201.1"/>
    </source>
</evidence>
<sequence length="1288" mass="144031">MSIIFPPVGQVELGLPFSELFQDTDPEATHYQLWTGLIEDGEVKKGFTLRAADGSPWIPVEELDNMSVGINQLEHNTLYVRNYSTEVGDWAKRDDVPFPSEISIELQEETNVVGEDTPLSDMFSYEAVIPEDQIWFQVTVDGEHLDTRLGRGWVRGDHLDEELFPAQAAGSEISVLPYYAGDIQTQEKKSWNVAREQEFEFFIDRYYLTQDTSLNDLFSFISPTGFEADSIWFQVTAGGEPLDTQVGHGWVRGDRLDEEILPRADAGKEISVVPYYAGDFQENEQVKWLVTDRPAELGFAEDAVLISPESPEVGDDITFSSQVFETDGVETVELWAELTVYNGQGQTVHSDEVSASFQIQEDSYNFEFETWDDAIEGEYTASVTVDALNADSLNAEFDFEVLDPAPAFFSVQEVDAPDVVQGEHASVSVDIKNTGDLPGSQDILLVVDPDGEELEFPSDEPLELAGQEAGEVQFTGLDLHGLEAGSYDLLVITDNDEKKFGDHLNILAPAYFSIDEDSIKDLVIKEGQQQADFSFDVSNSGEVSGKQDIELVIVREDQDDLVEVLEDFNLQAGETKTAHFEISGIEDLTQGSYDFQLSTEDEQITVPSALLVRDPDQAWASVEAVDPVFEGSQEVTAVFTVDNIHEFQGDVFVAVTDDAGQVLSDEKRIDEDLESETFSFELFEPLMAKETLTVGIYEDSELSEELDSSEVRVPESARFVVQSFELDPVLEGDILEVTADILNTGELQDTQDIILELDGDQIASQEMMLGGGDSKEFAYNLDTSDLELQPGDYQLALSTDQDSQERDFTVLAEPYFDIMDFVDVEVARGQTVAISADIHNTGDVQANRQVMLYLDDIELESFEMTLEGGESAEFAFELDSSDVQGDMLDTGEYTLGLDTEDATSNALLNVFERPVNILQAESGVDEQTLAGDTESQNAFVFEFDSSQDGPLADFGDVLIENYQPDDLILFLDQENIWNASSDFNDYDILSSRDDGVEISFSLVPPFSNQIFIEDAELDERVPWSYLDDIKDVHIEVEHTEVVQQSGMEEYIRNILYPEQHTVSFNITDDNDESLENVNLVIENSDSYQVVTDEHGYAEQKITDGQYNFTARLPGYDYYEGSFEVDGDDKQIDLEMEEAVFNVVEIESDPERQETIYGDPGMRDFYVLEFGSSPDRAQADFGQVNIGDYSHDEGDYILLLDEDNNWSSTQEFEADSIQDSDEGALINFINSPGDPEQWLQIDGTRVDSQDPPFVWSIEDIEDVRFVVEESATVEAMGIEQYILQEVLAA</sequence>
<dbReference type="OrthoDB" id="5475546at2"/>
<dbReference type="EMBL" id="ACJN02000002">
    <property type="protein sequence ID" value="EFI34201.1"/>
    <property type="molecule type" value="Genomic_DNA"/>
</dbReference>
<proteinExistence type="predicted"/>
<evidence type="ECO:0000313" key="2">
    <source>
        <dbReference type="Proteomes" id="UP000005496"/>
    </source>
</evidence>
<dbReference type="InterPro" id="IPR008969">
    <property type="entry name" value="CarboxyPept-like_regulatory"/>
</dbReference>
<comment type="caution">
    <text evidence="1">The sequence shown here is derived from an EMBL/GenBank/DDBJ whole genome shotgun (WGS) entry which is preliminary data.</text>
</comment>
<dbReference type="Gene3D" id="2.60.40.1120">
    <property type="entry name" value="Carboxypeptidase-like, regulatory domain"/>
    <property type="match status" value="1"/>
</dbReference>
<dbReference type="RefSeq" id="WP_008869529.1">
    <property type="nucleotide sequence ID" value="NZ_ACJN02000002.1"/>
</dbReference>
<gene>
    <name evidence="1" type="ORF">Dthio_PD1552</name>
</gene>
<dbReference type="InterPro" id="IPR013783">
    <property type="entry name" value="Ig-like_fold"/>
</dbReference>
<dbReference type="SUPFAM" id="SSF49464">
    <property type="entry name" value="Carboxypeptidase regulatory domain-like"/>
    <property type="match status" value="1"/>
</dbReference>
<organism evidence="1 2">
    <name type="scientific">Desulfonatronospira thiodismutans ASO3-1</name>
    <dbReference type="NCBI Taxonomy" id="555779"/>
    <lineage>
        <taxon>Bacteria</taxon>
        <taxon>Pseudomonadati</taxon>
        <taxon>Thermodesulfobacteriota</taxon>
        <taxon>Desulfovibrionia</taxon>
        <taxon>Desulfovibrionales</taxon>
        <taxon>Desulfonatronovibrionaceae</taxon>
        <taxon>Desulfonatronospira</taxon>
    </lineage>
</organism>
<dbReference type="Proteomes" id="UP000005496">
    <property type="component" value="Unassembled WGS sequence"/>
</dbReference>